<proteinExistence type="predicted"/>
<keyword evidence="2" id="KW-1185">Reference proteome</keyword>
<name>A0A9N8V896_9GLOM</name>
<accession>A0A9N8V896</accession>
<organism evidence="1 2">
    <name type="scientific">Ambispora leptoticha</name>
    <dbReference type="NCBI Taxonomy" id="144679"/>
    <lineage>
        <taxon>Eukaryota</taxon>
        <taxon>Fungi</taxon>
        <taxon>Fungi incertae sedis</taxon>
        <taxon>Mucoromycota</taxon>
        <taxon>Glomeromycotina</taxon>
        <taxon>Glomeromycetes</taxon>
        <taxon>Archaeosporales</taxon>
        <taxon>Ambisporaceae</taxon>
        <taxon>Ambispora</taxon>
    </lineage>
</organism>
<dbReference type="AlphaFoldDB" id="A0A9N8V896"/>
<dbReference type="OrthoDB" id="2443830at2759"/>
<sequence>MSYKPTFATSDNYYELLSKMTNQVNGSVVSLSQEFANLTTVKQLNKFVNNYLEEILRGAIYADMHDRFAKQLSITTHK</sequence>
<dbReference type="EMBL" id="CAJVPS010000012">
    <property type="protein sequence ID" value="CAG8440295.1"/>
    <property type="molecule type" value="Genomic_DNA"/>
</dbReference>
<evidence type="ECO:0000313" key="2">
    <source>
        <dbReference type="Proteomes" id="UP000789508"/>
    </source>
</evidence>
<protein>
    <submittedName>
        <fullName evidence="1">11531_t:CDS:1</fullName>
    </submittedName>
</protein>
<evidence type="ECO:0000313" key="1">
    <source>
        <dbReference type="EMBL" id="CAG8440295.1"/>
    </source>
</evidence>
<reference evidence="1" key="1">
    <citation type="submission" date="2021-06" db="EMBL/GenBank/DDBJ databases">
        <authorList>
            <person name="Kallberg Y."/>
            <person name="Tangrot J."/>
            <person name="Rosling A."/>
        </authorList>
    </citation>
    <scope>NUCLEOTIDE SEQUENCE</scope>
    <source>
        <strain evidence="1">FL130A</strain>
    </source>
</reference>
<dbReference type="Proteomes" id="UP000789508">
    <property type="component" value="Unassembled WGS sequence"/>
</dbReference>
<comment type="caution">
    <text evidence="1">The sequence shown here is derived from an EMBL/GenBank/DDBJ whole genome shotgun (WGS) entry which is preliminary data.</text>
</comment>
<feature type="non-terminal residue" evidence="1">
    <location>
        <position position="78"/>
    </location>
</feature>
<gene>
    <name evidence="1" type="ORF">ALEPTO_LOCUS252</name>
</gene>